<dbReference type="AlphaFoldDB" id="A0A7J6I7M1"/>
<sequence>MGYNRSSCLYDLRWLVKMFLNIKFFLSMRESILMNTSFSLLCCLGHPLPSRSISEGVVIFIHSFSEGVFKWGCR</sequence>
<proteinExistence type="predicted"/>
<accession>A0A7J6I7M1</accession>
<name>A0A7J6I7M1_CANSA</name>
<dbReference type="EMBL" id="JAATIQ010000007">
    <property type="protein sequence ID" value="KAF4402670.1"/>
    <property type="molecule type" value="Genomic_DNA"/>
</dbReference>
<gene>
    <name evidence="1" type="ORF">G4B88_012455</name>
</gene>
<evidence type="ECO:0000313" key="1">
    <source>
        <dbReference type="EMBL" id="KAF4402670.1"/>
    </source>
</evidence>
<comment type="caution">
    <text evidence="1">The sequence shown here is derived from an EMBL/GenBank/DDBJ whole genome shotgun (WGS) entry which is preliminary data.</text>
</comment>
<organism evidence="1 2">
    <name type="scientific">Cannabis sativa</name>
    <name type="common">Hemp</name>
    <name type="synonym">Marijuana</name>
    <dbReference type="NCBI Taxonomy" id="3483"/>
    <lineage>
        <taxon>Eukaryota</taxon>
        <taxon>Viridiplantae</taxon>
        <taxon>Streptophyta</taxon>
        <taxon>Embryophyta</taxon>
        <taxon>Tracheophyta</taxon>
        <taxon>Spermatophyta</taxon>
        <taxon>Magnoliopsida</taxon>
        <taxon>eudicotyledons</taxon>
        <taxon>Gunneridae</taxon>
        <taxon>Pentapetalae</taxon>
        <taxon>rosids</taxon>
        <taxon>fabids</taxon>
        <taxon>Rosales</taxon>
        <taxon>Cannabaceae</taxon>
        <taxon>Cannabis</taxon>
    </lineage>
</organism>
<keyword evidence="2" id="KW-1185">Reference proteome</keyword>
<evidence type="ECO:0000313" key="2">
    <source>
        <dbReference type="Proteomes" id="UP000583929"/>
    </source>
</evidence>
<dbReference type="Proteomes" id="UP000583929">
    <property type="component" value="Unassembled WGS sequence"/>
</dbReference>
<protein>
    <submittedName>
        <fullName evidence="1">Uncharacterized protein</fullName>
    </submittedName>
</protein>
<reference evidence="1 2" key="1">
    <citation type="journal article" date="2020" name="bioRxiv">
        <title>Sequence and annotation of 42 cannabis genomes reveals extensive copy number variation in cannabinoid synthesis and pathogen resistance genes.</title>
        <authorList>
            <person name="Mckernan K.J."/>
            <person name="Helbert Y."/>
            <person name="Kane L.T."/>
            <person name="Ebling H."/>
            <person name="Zhang L."/>
            <person name="Liu B."/>
            <person name="Eaton Z."/>
            <person name="Mclaughlin S."/>
            <person name="Kingan S."/>
            <person name="Baybayan P."/>
            <person name="Concepcion G."/>
            <person name="Jordan M."/>
            <person name="Riva A."/>
            <person name="Barbazuk W."/>
            <person name="Harkins T."/>
        </authorList>
    </citation>
    <scope>NUCLEOTIDE SEQUENCE [LARGE SCALE GENOMIC DNA]</scope>
    <source>
        <strain evidence="2">cv. Jamaican Lion 4</strain>
        <tissue evidence="1">Leaf</tissue>
    </source>
</reference>